<dbReference type="OMA" id="YEYKKWI"/>
<evidence type="ECO:0000256" key="6">
    <source>
        <dbReference type="SAM" id="MobiDB-lite"/>
    </source>
</evidence>
<dbReference type="InterPro" id="IPR051718">
    <property type="entry name" value="ARF_GTPase-activating"/>
</dbReference>
<evidence type="ECO:0000256" key="3">
    <source>
        <dbReference type="ARBA" id="ARBA00022771"/>
    </source>
</evidence>
<feature type="domain" description="Arf-GAP" evidence="7">
    <location>
        <begin position="7"/>
        <end position="125"/>
    </location>
</feature>
<dbReference type="STRING" id="4955.A0A1G4M7U5"/>
<dbReference type="OrthoDB" id="10266696at2759"/>
<feature type="region of interest" description="Disordered" evidence="6">
    <location>
        <begin position="121"/>
        <end position="151"/>
    </location>
</feature>
<dbReference type="PROSITE" id="PS50115">
    <property type="entry name" value="ARFGAP"/>
    <property type="match status" value="1"/>
</dbReference>
<dbReference type="InterPro" id="IPR001164">
    <property type="entry name" value="ArfGAP_dom"/>
</dbReference>
<dbReference type="EMBL" id="LT598489">
    <property type="protein sequence ID" value="SCV99917.1"/>
    <property type="molecule type" value="Genomic_DNA"/>
</dbReference>
<evidence type="ECO:0000256" key="5">
    <source>
        <dbReference type="PROSITE-ProRule" id="PRU00288"/>
    </source>
</evidence>
<accession>A0A1G4M7U5</accession>
<keyword evidence="2" id="KW-0479">Metal-binding</keyword>
<dbReference type="GO" id="GO:0005096">
    <property type="term" value="F:GTPase activator activity"/>
    <property type="evidence" value="ECO:0007669"/>
    <property type="project" value="UniProtKB-KW"/>
</dbReference>
<dbReference type="GO" id="GO:0005737">
    <property type="term" value="C:cytoplasm"/>
    <property type="evidence" value="ECO:0007669"/>
    <property type="project" value="TreeGrafter"/>
</dbReference>
<evidence type="ECO:0000313" key="8">
    <source>
        <dbReference type="EMBL" id="SCV99917.1"/>
    </source>
</evidence>
<evidence type="ECO:0000313" key="9">
    <source>
        <dbReference type="Proteomes" id="UP000190831"/>
    </source>
</evidence>
<dbReference type="SUPFAM" id="SSF57863">
    <property type="entry name" value="ArfGap/RecO-like zinc finger"/>
    <property type="match status" value="1"/>
</dbReference>
<keyword evidence="1" id="KW-0343">GTPase activation</keyword>
<dbReference type="SMART" id="SM00105">
    <property type="entry name" value="ArfGap"/>
    <property type="match status" value="1"/>
</dbReference>
<feature type="compositionally biased region" description="Polar residues" evidence="6">
    <location>
        <begin position="197"/>
        <end position="206"/>
    </location>
</feature>
<proteinExistence type="predicted"/>
<keyword evidence="3 5" id="KW-0863">Zinc-finger</keyword>
<evidence type="ECO:0000259" key="7">
    <source>
        <dbReference type="PROSITE" id="PS50115"/>
    </source>
</evidence>
<dbReference type="PANTHER" id="PTHR45705">
    <property type="entry name" value="FI20236P1"/>
    <property type="match status" value="1"/>
</dbReference>
<dbReference type="Gene3D" id="1.10.220.150">
    <property type="entry name" value="Arf GTPase activating protein"/>
    <property type="match status" value="1"/>
</dbReference>
<dbReference type="AlphaFoldDB" id="A0A1G4M7U5"/>
<feature type="compositionally biased region" description="Polar residues" evidence="6">
    <location>
        <begin position="137"/>
        <end position="148"/>
    </location>
</feature>
<dbReference type="Proteomes" id="UP000190831">
    <property type="component" value="Chromosome B"/>
</dbReference>
<dbReference type="GO" id="GO:0008270">
    <property type="term" value="F:zinc ion binding"/>
    <property type="evidence" value="ECO:0007669"/>
    <property type="project" value="UniProtKB-KW"/>
</dbReference>
<dbReference type="PANTHER" id="PTHR45705:SF1">
    <property type="entry name" value="FI20236P1"/>
    <property type="match status" value="1"/>
</dbReference>
<sequence>MTTPAVKSVLKRLLRDPENGYCADCKTATHPRWASWSMGVFICIRCAGIHRSLGTHISKVKSVDLDTWKEEHLRKVVEFGNNKRANAVYECKLQGDHTPDASQLGNFIRNKYEAKKWFGESGEPVARPEAVPRASAPTETVSQPVSRTSSAASSMVSSAPVSMPASLHGSAAASATASQVNLNLTPVTGTGVAATLTPKSGSTVPASTPLDGRPDLKRSILSLYARPRNSASGSLASSVSPAPGPSTSAAPAFAGAYAPSVTAPTTSLEDNELFKNVWS</sequence>
<dbReference type="GO" id="GO:0006888">
    <property type="term" value="P:endoplasmic reticulum to Golgi vesicle-mediated transport"/>
    <property type="evidence" value="ECO:0007669"/>
    <property type="project" value="TreeGrafter"/>
</dbReference>
<keyword evidence="4" id="KW-0862">Zinc</keyword>
<name>A0A1G4M7U5_LACFM</name>
<feature type="region of interest" description="Disordered" evidence="6">
    <location>
        <begin position="196"/>
        <end position="215"/>
    </location>
</feature>
<keyword evidence="9" id="KW-1185">Reference proteome</keyword>
<dbReference type="InterPro" id="IPR038508">
    <property type="entry name" value="ArfGAP_dom_sf"/>
</dbReference>
<dbReference type="FunFam" id="1.10.220.150:FF:000009">
    <property type="entry name" value="stromal membrane-associated protein 1 isoform X1"/>
    <property type="match status" value="1"/>
</dbReference>
<dbReference type="PRINTS" id="PR00405">
    <property type="entry name" value="REVINTRACTNG"/>
</dbReference>
<dbReference type="GO" id="GO:0006891">
    <property type="term" value="P:intra-Golgi vesicle-mediated transport"/>
    <property type="evidence" value="ECO:0007669"/>
    <property type="project" value="TreeGrafter"/>
</dbReference>
<evidence type="ECO:0000256" key="2">
    <source>
        <dbReference type="ARBA" id="ARBA00022723"/>
    </source>
</evidence>
<reference evidence="9" key="1">
    <citation type="submission" date="2016-03" db="EMBL/GenBank/DDBJ databases">
        <authorList>
            <person name="Devillers H."/>
        </authorList>
    </citation>
    <scope>NUCLEOTIDE SEQUENCE [LARGE SCALE GENOMIC DNA]</scope>
</reference>
<evidence type="ECO:0000256" key="1">
    <source>
        <dbReference type="ARBA" id="ARBA00022468"/>
    </source>
</evidence>
<dbReference type="InterPro" id="IPR037278">
    <property type="entry name" value="ARFGAP/RecO"/>
</dbReference>
<protein>
    <submittedName>
        <fullName evidence="8">LAFE_0B05380g1_1</fullName>
    </submittedName>
</protein>
<gene>
    <name evidence="8" type="ORF">LAFE_0B05380G</name>
</gene>
<dbReference type="Pfam" id="PF01412">
    <property type="entry name" value="ArfGap"/>
    <property type="match status" value="1"/>
</dbReference>
<evidence type="ECO:0000256" key="4">
    <source>
        <dbReference type="ARBA" id="ARBA00022833"/>
    </source>
</evidence>
<organism evidence="8 9">
    <name type="scientific">Lachancea fermentati</name>
    <name type="common">Zygosaccharomyces fermentati</name>
    <dbReference type="NCBI Taxonomy" id="4955"/>
    <lineage>
        <taxon>Eukaryota</taxon>
        <taxon>Fungi</taxon>
        <taxon>Dikarya</taxon>
        <taxon>Ascomycota</taxon>
        <taxon>Saccharomycotina</taxon>
        <taxon>Saccharomycetes</taxon>
        <taxon>Saccharomycetales</taxon>
        <taxon>Saccharomycetaceae</taxon>
        <taxon>Lachancea</taxon>
    </lineage>
</organism>